<dbReference type="SUPFAM" id="SSF52096">
    <property type="entry name" value="ClpP/crotonase"/>
    <property type="match status" value="1"/>
</dbReference>
<reference evidence="5" key="1">
    <citation type="submission" date="2017-09" db="EMBL/GenBank/DDBJ databases">
        <title>The Reconstruction of 2,631 Draft Metagenome-Assembled Genomes from the Global Oceans.</title>
        <authorList>
            <person name="Tully B.J."/>
            <person name="Graham E.D."/>
            <person name="Heidelberg J.F."/>
        </authorList>
    </citation>
    <scope>NUCLEOTIDE SEQUENCE [LARGE SCALE GENOMIC DNA]</scope>
</reference>
<dbReference type="EMBL" id="NZEX01000043">
    <property type="protein sequence ID" value="MAH62652.1"/>
    <property type="molecule type" value="Genomic_DNA"/>
</dbReference>
<dbReference type="InterPro" id="IPR052377">
    <property type="entry name" value="Mitochondrial_ECH-domain"/>
</dbReference>
<keyword evidence="3" id="KW-0443">Lipid metabolism</keyword>
<dbReference type="AlphaFoldDB" id="A0A2D6YHN1"/>
<dbReference type="CDD" id="cd06558">
    <property type="entry name" value="crotonase-like"/>
    <property type="match status" value="1"/>
</dbReference>
<evidence type="ECO:0000256" key="1">
    <source>
        <dbReference type="ARBA" id="ARBA00022832"/>
    </source>
</evidence>
<dbReference type="GO" id="GO:0006631">
    <property type="term" value="P:fatty acid metabolic process"/>
    <property type="evidence" value="ECO:0007669"/>
    <property type="project" value="UniProtKB-KW"/>
</dbReference>
<evidence type="ECO:0000256" key="2">
    <source>
        <dbReference type="ARBA" id="ARBA00022946"/>
    </source>
</evidence>
<dbReference type="InterPro" id="IPR001753">
    <property type="entry name" value="Enoyl-CoA_hydra/iso"/>
</dbReference>
<proteinExistence type="predicted"/>
<feature type="non-terminal residue" evidence="4">
    <location>
        <position position="164"/>
    </location>
</feature>
<dbReference type="Proteomes" id="UP000226525">
    <property type="component" value="Unassembled WGS sequence"/>
</dbReference>
<organism evidence="4 5">
    <name type="scientific">SAR324 cluster bacterium</name>
    <dbReference type="NCBI Taxonomy" id="2024889"/>
    <lineage>
        <taxon>Bacteria</taxon>
        <taxon>Deltaproteobacteria</taxon>
        <taxon>SAR324 cluster</taxon>
    </lineage>
</organism>
<dbReference type="GO" id="GO:0016836">
    <property type="term" value="F:hydro-lyase activity"/>
    <property type="evidence" value="ECO:0007669"/>
    <property type="project" value="TreeGrafter"/>
</dbReference>
<accession>A0A2D6YHN1</accession>
<protein>
    <submittedName>
        <fullName evidence="4">Enoyl-CoA hydratase</fullName>
    </submittedName>
</protein>
<keyword evidence="2" id="KW-0809">Transit peptide</keyword>
<dbReference type="InterPro" id="IPR029045">
    <property type="entry name" value="ClpP/crotonase-like_dom_sf"/>
</dbReference>
<evidence type="ECO:0000313" key="4">
    <source>
        <dbReference type="EMBL" id="MAH62652.1"/>
    </source>
</evidence>
<gene>
    <name evidence="4" type="ORF">CMN54_04225</name>
</gene>
<name>A0A2D6YHN1_9DELT</name>
<dbReference type="PANTHER" id="PTHR43602:SF1">
    <property type="entry name" value="ENOYL-COA HYDRATASE DOMAIN-CONTAINING PROTEIN 3, MITOCHONDRIAL"/>
    <property type="match status" value="1"/>
</dbReference>
<sequence>MTEEALVLRDDVEGVTTLTMNRPQARNALSQGMLRALLDAFIEVSKDELVRVAILAGAGPGYCAGHDLKEIKAQNYSRNYTEQLFADCAELMQTIICLPKPVIAQVHGIATAAGAQLVASCDLAISSQEARYATPGVNIGLFCSTPMVALSRNLSNKHAMQMLL</sequence>
<evidence type="ECO:0000313" key="5">
    <source>
        <dbReference type="Proteomes" id="UP000226525"/>
    </source>
</evidence>
<dbReference type="Gene3D" id="3.90.226.10">
    <property type="entry name" value="2-enoyl-CoA Hydratase, Chain A, domain 1"/>
    <property type="match status" value="1"/>
</dbReference>
<evidence type="ECO:0000256" key="3">
    <source>
        <dbReference type="ARBA" id="ARBA00023098"/>
    </source>
</evidence>
<comment type="caution">
    <text evidence="4">The sequence shown here is derived from an EMBL/GenBank/DDBJ whole genome shotgun (WGS) entry which is preliminary data.</text>
</comment>
<keyword evidence="1" id="KW-0276">Fatty acid metabolism</keyword>
<dbReference type="PANTHER" id="PTHR43602">
    <property type="match status" value="1"/>
</dbReference>
<dbReference type="Pfam" id="PF00378">
    <property type="entry name" value="ECH_1"/>
    <property type="match status" value="1"/>
</dbReference>